<evidence type="ECO:0000313" key="3">
    <source>
        <dbReference type="EMBL" id="KAF9515512.1"/>
    </source>
</evidence>
<name>A0A9P6DVN4_9AGAM</name>
<keyword evidence="4" id="KW-1185">Reference proteome</keyword>
<dbReference type="Proteomes" id="UP000886523">
    <property type="component" value="Unassembled WGS sequence"/>
</dbReference>
<proteinExistence type="predicted"/>
<dbReference type="OrthoDB" id="245989at2759"/>
<protein>
    <submittedName>
        <fullName evidence="3">Uncharacterized protein</fullName>
    </submittedName>
</protein>
<feature type="compositionally biased region" description="Polar residues" evidence="1">
    <location>
        <begin position="1"/>
        <end position="10"/>
    </location>
</feature>
<evidence type="ECO:0000313" key="4">
    <source>
        <dbReference type="Proteomes" id="UP000886523"/>
    </source>
</evidence>
<keyword evidence="2" id="KW-0472">Membrane</keyword>
<sequence>MITGKISSNPHDAAIRPRSPQGNDLELIKPRRGVLARLSLLIFSIIRLFSWNS</sequence>
<comment type="caution">
    <text evidence="3">The sequence shown here is derived from an EMBL/GenBank/DDBJ whole genome shotgun (WGS) entry which is preliminary data.</text>
</comment>
<reference evidence="3" key="1">
    <citation type="journal article" date="2020" name="Nat. Commun.">
        <title>Large-scale genome sequencing of mycorrhizal fungi provides insights into the early evolution of symbiotic traits.</title>
        <authorList>
            <person name="Miyauchi S."/>
            <person name="Kiss E."/>
            <person name="Kuo A."/>
            <person name="Drula E."/>
            <person name="Kohler A."/>
            <person name="Sanchez-Garcia M."/>
            <person name="Morin E."/>
            <person name="Andreopoulos B."/>
            <person name="Barry K.W."/>
            <person name="Bonito G."/>
            <person name="Buee M."/>
            <person name="Carver A."/>
            <person name="Chen C."/>
            <person name="Cichocki N."/>
            <person name="Clum A."/>
            <person name="Culley D."/>
            <person name="Crous P.W."/>
            <person name="Fauchery L."/>
            <person name="Girlanda M."/>
            <person name="Hayes R.D."/>
            <person name="Keri Z."/>
            <person name="LaButti K."/>
            <person name="Lipzen A."/>
            <person name="Lombard V."/>
            <person name="Magnuson J."/>
            <person name="Maillard F."/>
            <person name="Murat C."/>
            <person name="Nolan M."/>
            <person name="Ohm R.A."/>
            <person name="Pangilinan J."/>
            <person name="Pereira M.F."/>
            <person name="Perotto S."/>
            <person name="Peter M."/>
            <person name="Pfister S."/>
            <person name="Riley R."/>
            <person name="Sitrit Y."/>
            <person name="Stielow J.B."/>
            <person name="Szollosi G."/>
            <person name="Zifcakova L."/>
            <person name="Stursova M."/>
            <person name="Spatafora J.W."/>
            <person name="Tedersoo L."/>
            <person name="Vaario L.M."/>
            <person name="Yamada A."/>
            <person name="Yan M."/>
            <person name="Wang P."/>
            <person name="Xu J."/>
            <person name="Bruns T."/>
            <person name="Baldrian P."/>
            <person name="Vilgalys R."/>
            <person name="Dunand C."/>
            <person name="Henrissat B."/>
            <person name="Grigoriev I.V."/>
            <person name="Hibbett D."/>
            <person name="Nagy L.G."/>
            <person name="Martin F.M."/>
        </authorList>
    </citation>
    <scope>NUCLEOTIDE SEQUENCE</scope>
    <source>
        <strain evidence="3">UP504</strain>
    </source>
</reference>
<keyword evidence="2" id="KW-1133">Transmembrane helix</keyword>
<feature type="region of interest" description="Disordered" evidence="1">
    <location>
        <begin position="1"/>
        <end position="23"/>
    </location>
</feature>
<organism evidence="3 4">
    <name type="scientific">Hydnum rufescens UP504</name>
    <dbReference type="NCBI Taxonomy" id="1448309"/>
    <lineage>
        <taxon>Eukaryota</taxon>
        <taxon>Fungi</taxon>
        <taxon>Dikarya</taxon>
        <taxon>Basidiomycota</taxon>
        <taxon>Agaricomycotina</taxon>
        <taxon>Agaricomycetes</taxon>
        <taxon>Cantharellales</taxon>
        <taxon>Hydnaceae</taxon>
        <taxon>Hydnum</taxon>
    </lineage>
</organism>
<feature type="transmembrane region" description="Helical" evidence="2">
    <location>
        <begin position="34"/>
        <end position="51"/>
    </location>
</feature>
<evidence type="ECO:0000256" key="2">
    <source>
        <dbReference type="SAM" id="Phobius"/>
    </source>
</evidence>
<gene>
    <name evidence="3" type="ORF">BS47DRAFT_1341868</name>
</gene>
<evidence type="ECO:0000256" key="1">
    <source>
        <dbReference type="SAM" id="MobiDB-lite"/>
    </source>
</evidence>
<dbReference type="EMBL" id="MU128949">
    <property type="protein sequence ID" value="KAF9515512.1"/>
    <property type="molecule type" value="Genomic_DNA"/>
</dbReference>
<accession>A0A9P6DVN4</accession>
<dbReference type="AlphaFoldDB" id="A0A9P6DVN4"/>
<keyword evidence="2" id="KW-0812">Transmembrane</keyword>
<feature type="non-terminal residue" evidence="3">
    <location>
        <position position="53"/>
    </location>
</feature>